<proteinExistence type="inferred from homology"/>
<dbReference type="SMART" id="SM00025">
    <property type="entry name" value="Pumilio"/>
    <property type="match status" value="8"/>
</dbReference>
<keyword evidence="6 13" id="KW-0067">ATP-binding</keyword>
<keyword evidence="9 13" id="KW-0505">Motor protein</keyword>
<dbReference type="Gene3D" id="1.25.10.10">
    <property type="entry name" value="Leucine-rich Repeat Variant"/>
    <property type="match status" value="1"/>
</dbReference>
<evidence type="ECO:0000256" key="12">
    <source>
        <dbReference type="ARBA" id="ARBA00081811"/>
    </source>
</evidence>
<comment type="similarity">
    <text evidence="11">Belongs to the PUF3 family.</text>
</comment>
<protein>
    <recommendedName>
        <fullName evidence="12">Pumilio homology domain family member 3</fullName>
    </recommendedName>
</protein>
<evidence type="ECO:0000256" key="13">
    <source>
        <dbReference type="PROSITE-ProRule" id="PRU00283"/>
    </source>
</evidence>
<dbReference type="GO" id="GO:0007018">
    <property type="term" value="P:microtubule-based movement"/>
    <property type="evidence" value="ECO:0007669"/>
    <property type="project" value="InterPro"/>
</dbReference>
<evidence type="ECO:0000256" key="9">
    <source>
        <dbReference type="ARBA" id="ARBA00023175"/>
    </source>
</evidence>
<dbReference type="PROSITE" id="PS50067">
    <property type="entry name" value="KINESIN_MOTOR_2"/>
    <property type="match status" value="1"/>
</dbReference>
<dbReference type="PROSITE" id="PS50302">
    <property type="entry name" value="PUM"/>
    <property type="match status" value="7"/>
</dbReference>
<keyword evidence="4" id="KW-0677">Repeat</keyword>
<accession>A0A8H5LQL4</accession>
<feature type="coiled-coil region" evidence="15">
    <location>
        <begin position="714"/>
        <end position="748"/>
    </location>
</feature>
<dbReference type="CDD" id="cd23649">
    <property type="entry name" value="Khc_CBD_cc"/>
    <property type="match status" value="1"/>
</dbReference>
<keyword evidence="10" id="KW-0206">Cytoskeleton</keyword>
<dbReference type="InterPro" id="IPR033133">
    <property type="entry name" value="PUM-HD"/>
</dbReference>
<feature type="coiled-coil region" evidence="15">
    <location>
        <begin position="635"/>
        <end position="676"/>
    </location>
</feature>
<keyword evidence="3" id="KW-0493">Microtubule</keyword>
<feature type="region of interest" description="Disordered" evidence="16">
    <location>
        <begin position="906"/>
        <end position="954"/>
    </location>
</feature>
<evidence type="ECO:0000256" key="5">
    <source>
        <dbReference type="ARBA" id="ARBA00022741"/>
    </source>
</evidence>
<keyword evidence="5 13" id="KW-0547">Nucleotide-binding</keyword>
<evidence type="ECO:0000256" key="8">
    <source>
        <dbReference type="ARBA" id="ARBA00023054"/>
    </source>
</evidence>
<keyword evidence="8 15" id="KW-0175">Coiled coil</keyword>
<evidence type="ECO:0000256" key="16">
    <source>
        <dbReference type="SAM" id="MobiDB-lite"/>
    </source>
</evidence>
<feature type="region of interest" description="Disordered" evidence="16">
    <location>
        <begin position="384"/>
        <end position="458"/>
    </location>
</feature>
<evidence type="ECO:0000256" key="7">
    <source>
        <dbReference type="ARBA" id="ARBA00022884"/>
    </source>
</evidence>
<dbReference type="GO" id="GO:0008017">
    <property type="term" value="F:microtubule binding"/>
    <property type="evidence" value="ECO:0007669"/>
    <property type="project" value="InterPro"/>
</dbReference>
<dbReference type="PROSITE" id="PS50303">
    <property type="entry name" value="PUM_HD"/>
    <property type="match status" value="1"/>
</dbReference>
<reference evidence="19 20" key="1">
    <citation type="journal article" date="2020" name="ISME J.">
        <title>Uncovering the hidden diversity of litter-decomposition mechanisms in mushroom-forming fungi.</title>
        <authorList>
            <person name="Floudas D."/>
            <person name="Bentzer J."/>
            <person name="Ahren D."/>
            <person name="Johansson T."/>
            <person name="Persson P."/>
            <person name="Tunlid A."/>
        </authorList>
    </citation>
    <scope>NUCLEOTIDE SEQUENCE [LARGE SCALE GENOMIC DNA]</scope>
    <source>
        <strain evidence="19 20">CBS 291.85</strain>
    </source>
</reference>
<feature type="region of interest" description="Disordered" evidence="16">
    <location>
        <begin position="992"/>
        <end position="1107"/>
    </location>
</feature>
<feature type="repeat" description="Pumilio" evidence="14">
    <location>
        <begin position="1551"/>
        <end position="1586"/>
    </location>
</feature>
<dbReference type="SUPFAM" id="SSF52540">
    <property type="entry name" value="P-loop containing nucleoside triphosphate hydrolases"/>
    <property type="match status" value="1"/>
</dbReference>
<dbReference type="InterPro" id="IPR001313">
    <property type="entry name" value="Pumilio_RNA-bd_rpt"/>
</dbReference>
<evidence type="ECO:0000256" key="6">
    <source>
        <dbReference type="ARBA" id="ARBA00022840"/>
    </source>
</evidence>
<dbReference type="PANTHER" id="PTHR47968:SF75">
    <property type="entry name" value="CENTROMERE-ASSOCIATED PROTEIN E"/>
    <property type="match status" value="1"/>
</dbReference>
<gene>
    <name evidence="19" type="ORF">D9758_003328</name>
</gene>
<keyword evidence="7" id="KW-0694">RNA-binding</keyword>
<feature type="repeat" description="Pumilio" evidence="14">
    <location>
        <begin position="1407"/>
        <end position="1442"/>
    </location>
</feature>
<dbReference type="InterPro" id="IPR059182">
    <property type="entry name" value="Khc_C"/>
</dbReference>
<dbReference type="InterPro" id="IPR027640">
    <property type="entry name" value="Kinesin-like_fam"/>
</dbReference>
<dbReference type="CDD" id="cd01369">
    <property type="entry name" value="KISc_KHC_KIF5"/>
    <property type="match status" value="1"/>
</dbReference>
<dbReference type="InterPro" id="IPR011989">
    <property type="entry name" value="ARM-like"/>
</dbReference>
<keyword evidence="20" id="KW-1185">Reference proteome</keyword>
<evidence type="ECO:0000256" key="11">
    <source>
        <dbReference type="ARBA" id="ARBA00060736"/>
    </source>
</evidence>
<feature type="repeat" description="Pumilio" evidence="14">
    <location>
        <begin position="1623"/>
        <end position="1658"/>
    </location>
</feature>
<dbReference type="InterPro" id="IPR033712">
    <property type="entry name" value="Pumilio_RNA-bd"/>
</dbReference>
<feature type="repeat" description="Pumilio" evidence="14">
    <location>
        <begin position="1664"/>
        <end position="1701"/>
    </location>
</feature>
<dbReference type="FunFam" id="3.40.850.10:FF:000031">
    <property type="entry name" value="Kinesin-like protein"/>
    <property type="match status" value="1"/>
</dbReference>
<feature type="repeat" description="Pumilio" evidence="14">
    <location>
        <begin position="1443"/>
        <end position="1479"/>
    </location>
</feature>
<evidence type="ECO:0000313" key="19">
    <source>
        <dbReference type="EMBL" id="KAF5365766.1"/>
    </source>
</evidence>
<evidence type="ECO:0000313" key="20">
    <source>
        <dbReference type="Proteomes" id="UP000559256"/>
    </source>
</evidence>
<organism evidence="19 20">
    <name type="scientific">Tetrapyrgos nigripes</name>
    <dbReference type="NCBI Taxonomy" id="182062"/>
    <lineage>
        <taxon>Eukaryota</taxon>
        <taxon>Fungi</taxon>
        <taxon>Dikarya</taxon>
        <taxon>Basidiomycota</taxon>
        <taxon>Agaricomycotina</taxon>
        <taxon>Agaricomycetes</taxon>
        <taxon>Agaricomycetidae</taxon>
        <taxon>Agaricales</taxon>
        <taxon>Marasmiineae</taxon>
        <taxon>Marasmiaceae</taxon>
        <taxon>Tetrapyrgos</taxon>
    </lineage>
</organism>
<dbReference type="InterPro" id="IPR016024">
    <property type="entry name" value="ARM-type_fold"/>
</dbReference>
<dbReference type="SMART" id="SM00129">
    <property type="entry name" value="KISc"/>
    <property type="match status" value="1"/>
</dbReference>
<dbReference type="InterPro" id="IPR036961">
    <property type="entry name" value="Kinesin_motor_dom_sf"/>
</dbReference>
<feature type="domain" description="PUM-HD" evidence="18">
    <location>
        <begin position="1387"/>
        <end position="1728"/>
    </location>
</feature>
<name>A0A8H5LQL4_9AGAR</name>
<feature type="domain" description="Kinesin motor" evidence="17">
    <location>
        <begin position="4"/>
        <end position="333"/>
    </location>
</feature>
<evidence type="ECO:0000256" key="2">
    <source>
        <dbReference type="ARBA" id="ARBA00022490"/>
    </source>
</evidence>
<keyword evidence="2" id="KW-0963">Cytoplasm</keyword>
<feature type="compositionally biased region" description="Polar residues" evidence="16">
    <location>
        <begin position="924"/>
        <end position="935"/>
    </location>
</feature>
<dbReference type="PANTHER" id="PTHR47968">
    <property type="entry name" value="CENTROMERE PROTEIN E"/>
    <property type="match status" value="1"/>
</dbReference>
<sequence>MSNNIKVVCRFRPPNSIELREGGENVVSFDDNHTTVQLKSLQTATGPERDGFTFDRVFAMGTKQQEVFDYGVKDIVKDVLDGYNGTVFAYGQTGSGKTFTMMGADIDSEELKGIIPRITEQIFQSIVESESHLEYLVKVSYMEIYLEKIRDLLAPQNDNLQVHEEKSKGVYVKNLSDYYVSSAREVYEIMRTGGAARVVSSTNMNAESSRSHSIFLITINQRNTDTGAQKTGNLYLVDLAGSEKVGKTGASGQTLEEAKKINKSLSALGMVINALTDPKVKYIPYRDSKLTRILQESLGGNSRTTLIINCSPSSYNEAETLSTLRFGIRAKSIKNSARVNAELSPLELKGLLTKAQAANTNYQKYIAALEAELATWRSGGSVEESEWATPTKFGAPASAAPPRPSTPTQKKAPTSSSSSTATSSRSMTPINPAIEGLRSDGDSRPQTPTVVGLDKDEREDFLRRENELSDALAEKESALVTAEKLVKELKEELSFLKEQESTVSKENKAMSSQLNELRLQVERLDYDNKESIITIDILKEQNVDAKTELEELKKQITDLKTSQKDASAEDKEKRKQEKMALMMAKFDTQGTFSEKDEQLRALLAKLDSMDSDGSALSGDDLTLIRRQLSEGQSLIRDTVDRLRQSQEENEMLTRRRDELESRVTTLETEYEELLEKTIHEEETSNVDMVESMGDLKNKLEAQYAAKREAHLGEVSDLKQQLEMKANEVRSLNASIDSLKSVNEELKRAFAVTSAGIEGGKNLAESAQDLERTRKAINVQLAEFDGVKKSLMRDLQNRCEKVVELEIQLDEIREQYNNVIRNSNSKAQQKKMALVDQNSTLKKEAGIAERKLLARNERIQNLESLLQDADRRLSVQNQKFEAQLQAVKDRLDQARAQKAASSPLSFGRIAKPLRGGGGAAPPSTIPASVSATSPTGGQLGRLQSEEGSHRSSGHTPTIAIYPNCVPTCEPSLPTASALRILIYLTSLIVEPDPFMSRDSSRKPSGSSAHSGTNSPTSSPNNQTPRRITPTTSNNMLSVGAPSGIMGMNQGWPVWRGSPSSTRNPSVSSATSANDLSNSQGDLGYRGNLHEGWTASRPASGSWDDTAPRTNDFAQLQEMPVPHPLQSSRPRQGPPPFSGQLVDNRSSKLPSQHGISTDSHSPRYKPTSSPSAPIVSVPYQPTQVAPNTGYESMPNSSGATDELALSIRGMAVEDDLNANRPPQSHMPAPQVPPQIRPPFGGYNTFYSPSNRDSFGEYPYGYDAYRGPSEPSLYGSPAPSTALPAVMFPPAPSPMINPPMLPSTSLRGMEKKRELPFNMPQQLLPPNLMYNTMSSLSSMPQAYTGVDFSPQAPLVHPGVAIFSPNLSHVNLQGLQLFSPAIHQGRREVSLRSPVLEEFRANKTRNWELRDIFGYIVEFSGDQHGSRFIQQKLESATSEEKEKIFDEIVPNNTLQLIQDVFGNYVIQKIFEHGTQLQKTRLASAMEGHVLSLSMQMYGCRVVQKAVEHILPDQQASFVREIEPFLFRCVRDANGNHVIQKIVERVSPDRLAFVHTFRGNVHDMATHPYGCRVLQRCLEHLPEDLTAPLLEELHKSIVPLMQDQFGNYVIQFILEHGRPQDRAFVVSKLRGQLLRMAQHKFASNVCEKALVSAEPDIRRALIDEIILPKFNNLSPVMSMMRDQYANYVLQKAVLIADADQRVVLIAHIRPQLAVMRRQTNAYTKHLVSIERLIEKFSPLQPEISIMPPEPTP</sequence>
<feature type="binding site" evidence="13">
    <location>
        <begin position="91"/>
        <end position="98"/>
    </location>
    <ligand>
        <name>ATP</name>
        <dbReference type="ChEBI" id="CHEBI:30616"/>
    </ligand>
</feature>
<evidence type="ECO:0000256" key="15">
    <source>
        <dbReference type="SAM" id="Coils"/>
    </source>
</evidence>
<feature type="compositionally biased region" description="Low complexity" evidence="16">
    <location>
        <begin position="1001"/>
        <end position="1023"/>
    </location>
</feature>
<dbReference type="CDD" id="cd07920">
    <property type="entry name" value="Pumilio"/>
    <property type="match status" value="1"/>
</dbReference>
<feature type="compositionally biased region" description="Low complexity" evidence="16">
    <location>
        <begin position="406"/>
        <end position="429"/>
    </location>
</feature>
<dbReference type="GO" id="GO:0003723">
    <property type="term" value="F:RNA binding"/>
    <property type="evidence" value="ECO:0007669"/>
    <property type="project" value="UniProtKB-KW"/>
</dbReference>
<feature type="repeat" description="Pumilio" evidence="14">
    <location>
        <begin position="1480"/>
        <end position="1515"/>
    </location>
</feature>
<dbReference type="EMBL" id="JAACJM010000026">
    <property type="protein sequence ID" value="KAF5365766.1"/>
    <property type="molecule type" value="Genomic_DNA"/>
</dbReference>
<evidence type="ECO:0000256" key="4">
    <source>
        <dbReference type="ARBA" id="ARBA00022737"/>
    </source>
</evidence>
<dbReference type="FunFam" id="1.25.10.10:FF:000004">
    <property type="entry name" value="Pumilio homolog 1 isoform 2"/>
    <property type="match status" value="1"/>
</dbReference>
<dbReference type="Proteomes" id="UP000559256">
    <property type="component" value="Unassembled WGS sequence"/>
</dbReference>
<dbReference type="PRINTS" id="PR00380">
    <property type="entry name" value="KINESINHEAVY"/>
</dbReference>
<evidence type="ECO:0000256" key="1">
    <source>
        <dbReference type="ARBA" id="ARBA00004245"/>
    </source>
</evidence>
<dbReference type="GO" id="GO:0005874">
    <property type="term" value="C:microtubule"/>
    <property type="evidence" value="ECO:0007669"/>
    <property type="project" value="UniProtKB-KW"/>
</dbReference>
<comment type="caution">
    <text evidence="19">The sequence shown here is derived from an EMBL/GenBank/DDBJ whole genome shotgun (WGS) entry which is preliminary data.</text>
</comment>
<evidence type="ECO:0000256" key="3">
    <source>
        <dbReference type="ARBA" id="ARBA00022701"/>
    </source>
</evidence>
<comment type="subcellular location">
    <subcellularLocation>
        <location evidence="1">Cytoplasm</location>
        <location evidence="1">Cytoskeleton</location>
    </subcellularLocation>
</comment>
<dbReference type="OrthoDB" id="3176171at2759"/>
<dbReference type="InterPro" id="IPR001752">
    <property type="entry name" value="Kinesin_motor_dom"/>
</dbReference>
<dbReference type="GO" id="GO:0003777">
    <property type="term" value="F:microtubule motor activity"/>
    <property type="evidence" value="ECO:0007669"/>
    <property type="project" value="InterPro"/>
</dbReference>
<evidence type="ECO:0000259" key="18">
    <source>
        <dbReference type="PROSITE" id="PS50303"/>
    </source>
</evidence>
<feature type="repeat" description="Pumilio" evidence="14">
    <location>
        <begin position="1587"/>
        <end position="1622"/>
    </location>
</feature>
<dbReference type="Pfam" id="PF00806">
    <property type="entry name" value="PUF"/>
    <property type="match status" value="8"/>
</dbReference>
<feature type="region of interest" description="Disordered" evidence="16">
    <location>
        <begin position="1120"/>
        <end position="1176"/>
    </location>
</feature>
<evidence type="ECO:0000259" key="17">
    <source>
        <dbReference type="PROSITE" id="PS50067"/>
    </source>
</evidence>
<feature type="compositionally biased region" description="Polar residues" evidence="16">
    <location>
        <begin position="1139"/>
        <end position="1157"/>
    </location>
</feature>
<dbReference type="Gene3D" id="3.40.850.10">
    <property type="entry name" value="Kinesin motor domain"/>
    <property type="match status" value="1"/>
</dbReference>
<dbReference type="SUPFAM" id="SSF48371">
    <property type="entry name" value="ARM repeat"/>
    <property type="match status" value="1"/>
</dbReference>
<evidence type="ECO:0000256" key="14">
    <source>
        <dbReference type="PROSITE-ProRule" id="PRU00317"/>
    </source>
</evidence>
<feature type="compositionally biased region" description="Low complexity" evidence="16">
    <location>
        <begin position="1056"/>
        <end position="1070"/>
    </location>
</feature>
<comment type="similarity">
    <text evidence="13">Belongs to the TRAFAC class myosin-kinesin ATPase superfamily. Kinesin family.</text>
</comment>
<dbReference type="GO" id="GO:0005524">
    <property type="term" value="F:ATP binding"/>
    <property type="evidence" value="ECO:0007669"/>
    <property type="project" value="UniProtKB-UniRule"/>
</dbReference>
<feature type="coiled-coil region" evidence="15">
    <location>
        <begin position="794"/>
        <end position="896"/>
    </location>
</feature>
<evidence type="ECO:0000256" key="10">
    <source>
        <dbReference type="ARBA" id="ARBA00023212"/>
    </source>
</evidence>
<feature type="coiled-coil region" evidence="15">
    <location>
        <begin position="472"/>
        <end position="569"/>
    </location>
</feature>
<dbReference type="InterPro" id="IPR027417">
    <property type="entry name" value="P-loop_NTPase"/>
</dbReference>
<dbReference type="Pfam" id="PF00225">
    <property type="entry name" value="Kinesin"/>
    <property type="match status" value="1"/>
</dbReference>